<dbReference type="SMART" id="SM00364">
    <property type="entry name" value="LRR_BAC"/>
    <property type="match status" value="3"/>
</dbReference>
<dbReference type="AlphaFoldDB" id="A0A8J1KQV1"/>
<name>A0A8J1KQV1_XENLA</name>
<feature type="domain" description="Calponin-homology (CH)" evidence="5">
    <location>
        <begin position="714"/>
        <end position="843"/>
    </location>
</feature>
<dbReference type="Gene3D" id="3.80.10.10">
    <property type="entry name" value="Ribonuclease Inhibitor"/>
    <property type="match status" value="2"/>
</dbReference>
<feature type="region of interest" description="Disordered" evidence="3">
    <location>
        <begin position="416"/>
        <end position="447"/>
    </location>
</feature>
<evidence type="ECO:0000313" key="6">
    <source>
        <dbReference type="Proteomes" id="UP000186698"/>
    </source>
</evidence>
<dbReference type="OrthoDB" id="660555at2759"/>
<dbReference type="CTD" id="121393924"/>
<dbReference type="SMART" id="SM00033">
    <property type="entry name" value="CH"/>
    <property type="match status" value="1"/>
</dbReference>
<keyword evidence="4" id="KW-0812">Transmembrane</keyword>
<dbReference type="InterPro" id="IPR036872">
    <property type="entry name" value="CH_dom_sf"/>
</dbReference>
<evidence type="ECO:0000256" key="1">
    <source>
        <dbReference type="ARBA" id="ARBA00022614"/>
    </source>
</evidence>
<dbReference type="RefSeq" id="XP_041419707.1">
    <property type="nucleotide sequence ID" value="XM_041563773.1"/>
</dbReference>
<dbReference type="PROSITE" id="PS50021">
    <property type="entry name" value="CH"/>
    <property type="match status" value="1"/>
</dbReference>
<dbReference type="KEGG" id="xla:121393924"/>
<keyword evidence="6" id="KW-1185">Reference proteome</keyword>
<dbReference type="InterPro" id="IPR050216">
    <property type="entry name" value="LRR_domain-containing"/>
</dbReference>
<dbReference type="InterPro" id="IPR032675">
    <property type="entry name" value="LRR_dom_sf"/>
</dbReference>
<feature type="region of interest" description="Disordered" evidence="3">
    <location>
        <begin position="516"/>
        <end position="544"/>
    </location>
</feature>
<dbReference type="GO" id="GO:0005737">
    <property type="term" value="C:cytoplasm"/>
    <property type="evidence" value="ECO:0000318"/>
    <property type="project" value="GO_Central"/>
</dbReference>
<dbReference type="SMART" id="SM00369">
    <property type="entry name" value="LRR_TYP"/>
    <property type="match status" value="5"/>
</dbReference>
<dbReference type="PROSITE" id="PS51450">
    <property type="entry name" value="LRR"/>
    <property type="match status" value="1"/>
</dbReference>
<proteinExistence type="predicted"/>
<sequence>MMSFNNCHGRTLCWDYQVQRGDTNISMNRIRNISKYILIVFFTVVRKFHFWSHKRAGAALSSSRPRLPLKRMRFTAQSRPCVPLPVSLAAQAQRGVGVMAAAVLAEGSVVSAYSGITHNSHGAASGVGVGVGPAAWNRSLERALEEAAMTGVLNLSGRKLREFPRSAVQHDLSDTTQADLSRNRLSEIPPEICNYVSLETLNFYQNCIRHVPETTLNLQALNFLNISRNQLTSLPGHLCSLPLKVLIASNNKLDSLPEEIGSLRNLTGRFTKNMRDVSCNEIQTIPTQIGKLESLRDLNIRRNHLVQLPEVCFRNLRHLQTITLDNNPLQSPPAQICTKGKIHIFKYLNIEACKNAPDIPDYDRRTLGFSTCRDDVYTGRRYGALDSGFNSVDSGDKRWSGNEPTDEFSELTVRNSDAGREQRLRREHHLQESRSNSVIPNGGVEHDLDQIDYIDSSAAEEEEEDNRLSRGNSLSSQFISYIEERRISNEGSPVKKSSVKDMRTADGKIILHRTREREDLRRPESLSILHHKERQLSPRMQNERQPLDASHLLSTTPNSSQVTQADTDLQRKRVLLESTRREAQIAAQRYEEERIRRGLSQTDSLLGSLKSISLSPERKSILNNQCSFPSRRSQHTDDSALLVNGFEPHLVFEVDSNTNTIKRRPGNHMQLIYMFYLLSDERSSVSSVSPASQTGEFLLFKYCFKGCPRDMALLDQEIIVLQWVFKQQAHFAEWTGLYQNIESRLKLSLPHDLGAALMDGVVLCHLANHVRPRSVPSIHVPSPAVPKLSMAKCRRNVENFLEACRKIGVPQDKVCLPSDILQLNLCSIKGTLECLLSFGECSQTPAISLHLLGFVVFYCTLMLLLFLLYRWVLNFWTQA</sequence>
<dbReference type="InterPro" id="IPR003591">
    <property type="entry name" value="Leu-rich_rpt_typical-subtyp"/>
</dbReference>
<dbReference type="SUPFAM" id="SSF47576">
    <property type="entry name" value="Calponin-homology domain, CH-domain"/>
    <property type="match status" value="1"/>
</dbReference>
<evidence type="ECO:0000256" key="3">
    <source>
        <dbReference type="SAM" id="MobiDB-lite"/>
    </source>
</evidence>
<dbReference type="PANTHER" id="PTHR48051">
    <property type="match status" value="1"/>
</dbReference>
<evidence type="ECO:0000259" key="5">
    <source>
        <dbReference type="PROSITE" id="PS50021"/>
    </source>
</evidence>
<keyword evidence="2" id="KW-0677">Repeat</keyword>
<dbReference type="InterPro" id="IPR001611">
    <property type="entry name" value="Leu-rich_rpt"/>
</dbReference>
<dbReference type="Proteomes" id="UP000186698">
    <property type="component" value="Chromosome 5L"/>
</dbReference>
<keyword evidence="4" id="KW-0472">Membrane</keyword>
<dbReference type="PANTHER" id="PTHR48051:SF44">
    <property type="entry name" value="LEUCINE RICH REPEATS AND CALPONIN HOMOLOGY DOMAIN CONTAINING 3"/>
    <property type="match status" value="1"/>
</dbReference>
<evidence type="ECO:0000256" key="4">
    <source>
        <dbReference type="SAM" id="Phobius"/>
    </source>
</evidence>
<reference evidence="7" key="1">
    <citation type="submission" date="2025-08" db="UniProtKB">
        <authorList>
            <consortium name="RefSeq"/>
        </authorList>
    </citation>
    <scope>IDENTIFICATION</scope>
    <source>
        <strain evidence="7">J_2021</strain>
        <tissue evidence="7">Erythrocytes</tissue>
    </source>
</reference>
<keyword evidence="4" id="KW-1133">Transmembrane helix</keyword>
<keyword evidence="1" id="KW-0433">Leucine-rich repeat</keyword>
<accession>A0A8J1KQV1</accession>
<dbReference type="SUPFAM" id="SSF52058">
    <property type="entry name" value="L domain-like"/>
    <property type="match status" value="1"/>
</dbReference>
<dbReference type="InterPro" id="IPR001715">
    <property type="entry name" value="CH_dom"/>
</dbReference>
<evidence type="ECO:0000313" key="7">
    <source>
        <dbReference type="RefSeq" id="XP_041419707.1"/>
    </source>
</evidence>
<gene>
    <name evidence="7" type="primary">LOC121393924</name>
</gene>
<feature type="transmembrane region" description="Helical" evidence="4">
    <location>
        <begin position="847"/>
        <end position="869"/>
    </location>
</feature>
<feature type="compositionally biased region" description="Basic and acidic residues" evidence="3">
    <location>
        <begin position="417"/>
        <end position="432"/>
    </location>
</feature>
<dbReference type="Pfam" id="PF00307">
    <property type="entry name" value="CH"/>
    <property type="match status" value="1"/>
</dbReference>
<dbReference type="GeneID" id="121393924"/>
<dbReference type="Pfam" id="PF13855">
    <property type="entry name" value="LRR_8"/>
    <property type="match status" value="2"/>
</dbReference>
<protein>
    <submittedName>
        <fullName evidence="7">DISP complex protein LRCH3-like</fullName>
    </submittedName>
</protein>
<organism evidence="6 7">
    <name type="scientific">Xenopus laevis</name>
    <name type="common">African clawed frog</name>
    <dbReference type="NCBI Taxonomy" id="8355"/>
    <lineage>
        <taxon>Eukaryota</taxon>
        <taxon>Metazoa</taxon>
        <taxon>Chordata</taxon>
        <taxon>Craniata</taxon>
        <taxon>Vertebrata</taxon>
        <taxon>Euteleostomi</taxon>
        <taxon>Amphibia</taxon>
        <taxon>Batrachia</taxon>
        <taxon>Anura</taxon>
        <taxon>Pipoidea</taxon>
        <taxon>Pipidae</taxon>
        <taxon>Xenopodinae</taxon>
        <taxon>Xenopus</taxon>
        <taxon>Xenopus</taxon>
    </lineage>
</organism>
<dbReference type="Gene3D" id="1.10.418.10">
    <property type="entry name" value="Calponin-like domain"/>
    <property type="match status" value="1"/>
</dbReference>
<evidence type="ECO:0000256" key="2">
    <source>
        <dbReference type="ARBA" id="ARBA00022737"/>
    </source>
</evidence>